<name>A0A1H4EQH6_9BACT</name>
<organism evidence="3 4">
    <name type="scientific">Chitinophaga terrae</name>
    <name type="common">ex Kim and Jung 2007</name>
    <dbReference type="NCBI Taxonomy" id="408074"/>
    <lineage>
        <taxon>Bacteria</taxon>
        <taxon>Pseudomonadati</taxon>
        <taxon>Bacteroidota</taxon>
        <taxon>Chitinophagia</taxon>
        <taxon>Chitinophagales</taxon>
        <taxon>Chitinophagaceae</taxon>
        <taxon>Chitinophaga</taxon>
    </lineage>
</organism>
<feature type="chain" id="PRO_5011650712" description="DUF6265 domain-containing protein" evidence="1">
    <location>
        <begin position="27"/>
        <end position="162"/>
    </location>
</feature>
<keyword evidence="1" id="KW-0732">Signal</keyword>
<evidence type="ECO:0000259" key="2">
    <source>
        <dbReference type="Pfam" id="PF19780"/>
    </source>
</evidence>
<evidence type="ECO:0000256" key="1">
    <source>
        <dbReference type="SAM" id="SignalP"/>
    </source>
</evidence>
<sequence length="162" mass="18898">MEKKRWFNSSLVLLLLSLSYSLPAYSQARAADAYMLNKLNGTWVMSTRRSTIIETWTQQNDSTWTGKTWRVVKNDSTLQQSVMLVKRGEELFFIPEYEGDPGHPARLKLRVLKPIGFVAEDLANDFPKKITYRFKDDRHLDARVEGARDGTIQEYIFNYQKQ</sequence>
<dbReference type="RefSeq" id="WP_089763573.1">
    <property type="nucleotide sequence ID" value="NZ_BKAT01000032.1"/>
</dbReference>
<dbReference type="AlphaFoldDB" id="A0A1H4EQH6"/>
<keyword evidence="4" id="KW-1185">Reference proteome</keyword>
<dbReference type="Pfam" id="PF19780">
    <property type="entry name" value="DUF6265"/>
    <property type="match status" value="1"/>
</dbReference>
<evidence type="ECO:0000313" key="3">
    <source>
        <dbReference type="EMBL" id="SEA86780.1"/>
    </source>
</evidence>
<feature type="signal peptide" evidence="1">
    <location>
        <begin position="1"/>
        <end position="26"/>
    </location>
</feature>
<protein>
    <recommendedName>
        <fullName evidence="2">DUF6265 domain-containing protein</fullName>
    </recommendedName>
</protein>
<gene>
    <name evidence="3" type="ORF">SAMN05660909_03871</name>
</gene>
<dbReference type="Proteomes" id="UP000199656">
    <property type="component" value="Unassembled WGS sequence"/>
</dbReference>
<dbReference type="InterPro" id="IPR046232">
    <property type="entry name" value="DUF6265"/>
</dbReference>
<feature type="domain" description="DUF6265" evidence="2">
    <location>
        <begin position="39"/>
        <end position="145"/>
    </location>
</feature>
<accession>A0A1H4EQH6</accession>
<dbReference type="STRING" id="408074.SAMN05660909_03871"/>
<evidence type="ECO:0000313" key="4">
    <source>
        <dbReference type="Proteomes" id="UP000199656"/>
    </source>
</evidence>
<dbReference type="EMBL" id="FNRL01000019">
    <property type="protein sequence ID" value="SEA86780.1"/>
    <property type="molecule type" value="Genomic_DNA"/>
</dbReference>
<proteinExistence type="predicted"/>
<dbReference type="OrthoDB" id="5382295at2"/>
<reference evidence="4" key="1">
    <citation type="submission" date="2016-10" db="EMBL/GenBank/DDBJ databases">
        <authorList>
            <person name="Varghese N."/>
            <person name="Submissions S."/>
        </authorList>
    </citation>
    <scope>NUCLEOTIDE SEQUENCE [LARGE SCALE GENOMIC DNA]</scope>
    <source>
        <strain evidence="4">DSM 23920</strain>
    </source>
</reference>